<dbReference type="EMBL" id="JAVDTX010000008">
    <property type="protein sequence ID" value="MDR6846511.1"/>
    <property type="molecule type" value="Genomic_DNA"/>
</dbReference>
<dbReference type="SUPFAM" id="SSF53448">
    <property type="entry name" value="Nucleotide-diphospho-sugar transferases"/>
    <property type="match status" value="1"/>
</dbReference>
<dbReference type="GO" id="GO:0016779">
    <property type="term" value="F:nucleotidyltransferase activity"/>
    <property type="evidence" value="ECO:0007669"/>
    <property type="project" value="UniProtKB-KW"/>
</dbReference>
<dbReference type="InterPro" id="IPR029044">
    <property type="entry name" value="Nucleotide-diphossugar_trans"/>
</dbReference>
<keyword evidence="2" id="KW-0548">Nucleotidyltransferase</keyword>
<comment type="caution">
    <text evidence="2">The sequence shown here is derived from an EMBL/GenBank/DDBJ whole genome shotgun (WGS) entry which is preliminary data.</text>
</comment>
<gene>
    <name evidence="2" type="ORF">J2W95_003230</name>
</gene>
<name>A0ABU1S649_9FLAO</name>
<evidence type="ECO:0000259" key="1">
    <source>
        <dbReference type="Pfam" id="PF12804"/>
    </source>
</evidence>
<dbReference type="InterPro" id="IPR025877">
    <property type="entry name" value="MobA-like_NTP_Trfase"/>
</dbReference>
<keyword evidence="2" id="KW-0808">Transferase</keyword>
<feature type="domain" description="MobA-like NTP transferase" evidence="1">
    <location>
        <begin position="8"/>
        <end position="162"/>
    </location>
</feature>
<accession>A0ABU1S649</accession>
<keyword evidence="3" id="KW-1185">Reference proteome</keyword>
<dbReference type="Pfam" id="PF12804">
    <property type="entry name" value="NTP_transf_3"/>
    <property type="match status" value="1"/>
</dbReference>
<protein>
    <submittedName>
        <fullName evidence="2">CTP:molybdopterin cytidylyltransferase MocA</fullName>
    </submittedName>
</protein>
<proteinExistence type="predicted"/>
<evidence type="ECO:0000313" key="3">
    <source>
        <dbReference type="Proteomes" id="UP001261871"/>
    </source>
</evidence>
<dbReference type="Gene3D" id="3.90.550.10">
    <property type="entry name" value="Spore Coat Polysaccharide Biosynthesis Protein SpsA, Chain A"/>
    <property type="match status" value="1"/>
</dbReference>
<evidence type="ECO:0000313" key="2">
    <source>
        <dbReference type="EMBL" id="MDR6846511.1"/>
    </source>
</evidence>
<dbReference type="PANTHER" id="PTHR43777:SF1">
    <property type="entry name" value="MOLYBDENUM COFACTOR CYTIDYLYLTRANSFERASE"/>
    <property type="match status" value="1"/>
</dbReference>
<dbReference type="RefSeq" id="WP_310008745.1">
    <property type="nucleotide sequence ID" value="NZ_JAVDTX010000008.1"/>
</dbReference>
<reference evidence="2 3" key="1">
    <citation type="submission" date="2023-07" db="EMBL/GenBank/DDBJ databases">
        <title>Sorghum-associated microbial communities from plants grown in Nebraska, USA.</title>
        <authorList>
            <person name="Schachtman D."/>
        </authorList>
    </citation>
    <scope>NUCLEOTIDE SEQUENCE [LARGE SCALE GENOMIC DNA]</scope>
    <source>
        <strain evidence="2 3">BE124</strain>
    </source>
</reference>
<dbReference type="PANTHER" id="PTHR43777">
    <property type="entry name" value="MOLYBDENUM COFACTOR CYTIDYLYLTRANSFERASE"/>
    <property type="match status" value="1"/>
</dbReference>
<organism evidence="2 3">
    <name type="scientific">Flavobacterium granuli</name>
    <dbReference type="NCBI Taxonomy" id="280093"/>
    <lineage>
        <taxon>Bacteria</taxon>
        <taxon>Pseudomonadati</taxon>
        <taxon>Bacteroidota</taxon>
        <taxon>Flavobacteriia</taxon>
        <taxon>Flavobacteriales</taxon>
        <taxon>Flavobacteriaceae</taxon>
        <taxon>Flavobacterium</taxon>
    </lineage>
</organism>
<dbReference type="Proteomes" id="UP001261871">
    <property type="component" value="Unassembled WGS sequence"/>
</dbReference>
<sequence length="213" mass="24298">MGNNAVFVLLAGGKSERMGIAKGLLEYQNTYWILEQINRISASTVTEVYIGLGFHYEEYLNKIPWFTKAQSLFINYKNLKVRVVVNQNPELGSFSTLQTVLQQIPKNKSVLINPIDIPILNANELQNIIEEQNLIVLPNFKGKNGHPIKLHSEFWEPLLLLNPTNENSRLDLEIKKIIPSKITTITVTDSCILKNLNTPNDWIEFTNSNHKRA</sequence>